<gene>
    <name evidence="9" type="ORF">HMPREF1860_01802</name>
</gene>
<comment type="similarity">
    <text evidence="2">Belongs to the SusD family.</text>
</comment>
<organism evidence="9">
    <name type="scientific">Prevotella amnii</name>
    <dbReference type="NCBI Taxonomy" id="419005"/>
    <lineage>
        <taxon>Bacteria</taxon>
        <taxon>Pseudomonadati</taxon>
        <taxon>Bacteroidota</taxon>
        <taxon>Bacteroidia</taxon>
        <taxon>Bacteroidales</taxon>
        <taxon>Prevotellaceae</taxon>
        <taxon>Prevotella</taxon>
    </lineage>
</organism>
<feature type="domain" description="RagB/SusD" evidence="7">
    <location>
        <begin position="343"/>
        <end position="522"/>
    </location>
</feature>
<comment type="subcellular location">
    <subcellularLocation>
        <location evidence="1">Cell outer membrane</location>
    </subcellularLocation>
</comment>
<feature type="domain" description="SusD-like N-terminal" evidence="8">
    <location>
        <begin position="92"/>
        <end position="244"/>
    </location>
</feature>
<dbReference type="InterPro" id="IPR011990">
    <property type="entry name" value="TPR-like_helical_dom_sf"/>
</dbReference>
<dbReference type="Gene3D" id="1.25.40.390">
    <property type="match status" value="1"/>
</dbReference>
<feature type="chain" id="PRO_5007462295" evidence="6">
    <location>
        <begin position="25"/>
        <end position="525"/>
    </location>
</feature>
<dbReference type="PATRIC" id="fig|419005.5.peg.1796"/>
<dbReference type="GO" id="GO:0009279">
    <property type="term" value="C:cell outer membrane"/>
    <property type="evidence" value="ECO:0007669"/>
    <property type="project" value="UniProtKB-SubCell"/>
</dbReference>
<name>A0A134B6M4_9BACT</name>
<dbReference type="InterPro" id="IPR012944">
    <property type="entry name" value="SusD_RagB_dom"/>
</dbReference>
<evidence type="ECO:0000259" key="8">
    <source>
        <dbReference type="Pfam" id="PF14322"/>
    </source>
</evidence>
<accession>A0A134B6M4</accession>
<dbReference type="SUPFAM" id="SSF48452">
    <property type="entry name" value="TPR-like"/>
    <property type="match status" value="1"/>
</dbReference>
<dbReference type="EMBL" id="LSDL01000117">
    <property type="protein sequence ID" value="KXB75585.1"/>
    <property type="molecule type" value="Genomic_DNA"/>
</dbReference>
<dbReference type="CDD" id="cd08977">
    <property type="entry name" value="SusD"/>
    <property type="match status" value="1"/>
</dbReference>
<keyword evidence="3 6" id="KW-0732">Signal</keyword>
<keyword evidence="5" id="KW-0998">Cell outer membrane</keyword>
<comment type="caution">
    <text evidence="9">The sequence shown here is derived from an EMBL/GenBank/DDBJ whole genome shotgun (WGS) entry which is preliminary data.</text>
</comment>
<reference evidence="9 10" key="1">
    <citation type="submission" date="2016-01" db="EMBL/GenBank/DDBJ databases">
        <authorList>
            <person name="Oliw E.H."/>
        </authorList>
    </citation>
    <scope>NUCLEOTIDE SEQUENCE [LARGE SCALE GENOMIC DNA]</scope>
    <source>
        <strain evidence="9 10">DNF00307</strain>
    </source>
</reference>
<evidence type="ECO:0000259" key="7">
    <source>
        <dbReference type="Pfam" id="PF07980"/>
    </source>
</evidence>
<sequence>MVMKKILYTVLGTLLLTVSSISCSDDFLNTASSTSVNKESVIKDARSLHGLLNGLHNMMYMYDWRDDTHFCGVGHRSLCAQLDMMGDDMINTNPAGWMSIYRYQDHINPNGGINAKVWDMYYTLIHHANLLIYGTESNKNISEEDKNVLLGEGYAFRAMSYHILVQLFGHRYVAGGANDYLGVPLRLSTDSITPMARNTVAEVYAQIDKDITKSLSYLKNVPDRGVKNVISYSAALGIAARIDLSKSDWEKAKEHADEAIKHTSATLQSGKALLDGFNNLNASEWIWGYRQASDQDNGYFSFYANYSYNFIGYNQILRYAVNRDIYDKMGKNDARRGWWVALDQGNSIPKDANPQYFPNNGKWEITGQSIKFKAKSANNGMGDALIMRLAELYYIKAEAEARLHEDDAARETLNTIMKTRDPDYNTKASGEELIEEIMRNKRIDLWMEGQRFFDIKRLGIVFDRSKAKNFSYLKESNREAALNRNRGANALNIPKTKESVYWQFAIPYQEIKANKELIKQNPLSE</sequence>
<dbReference type="Pfam" id="PF07980">
    <property type="entry name" value="SusD_RagB"/>
    <property type="match status" value="1"/>
</dbReference>
<evidence type="ECO:0000256" key="3">
    <source>
        <dbReference type="ARBA" id="ARBA00022729"/>
    </source>
</evidence>
<dbReference type="Proteomes" id="UP000070531">
    <property type="component" value="Unassembled WGS sequence"/>
</dbReference>
<proteinExistence type="inferred from homology"/>
<dbReference type="PROSITE" id="PS51257">
    <property type="entry name" value="PROKAR_LIPOPROTEIN"/>
    <property type="match status" value="1"/>
</dbReference>
<dbReference type="STRING" id="419005.HMPREF1860_01802"/>
<dbReference type="AlphaFoldDB" id="A0A134B6M4"/>
<evidence type="ECO:0000256" key="5">
    <source>
        <dbReference type="ARBA" id="ARBA00023237"/>
    </source>
</evidence>
<protein>
    <submittedName>
        <fullName evidence="9">SusD family protein</fullName>
    </submittedName>
</protein>
<evidence type="ECO:0000256" key="4">
    <source>
        <dbReference type="ARBA" id="ARBA00023136"/>
    </source>
</evidence>
<evidence type="ECO:0000256" key="1">
    <source>
        <dbReference type="ARBA" id="ARBA00004442"/>
    </source>
</evidence>
<evidence type="ECO:0000256" key="2">
    <source>
        <dbReference type="ARBA" id="ARBA00006275"/>
    </source>
</evidence>
<dbReference type="Pfam" id="PF14322">
    <property type="entry name" value="SusD-like_3"/>
    <property type="match status" value="1"/>
</dbReference>
<evidence type="ECO:0000313" key="9">
    <source>
        <dbReference type="EMBL" id="KXB75585.1"/>
    </source>
</evidence>
<feature type="signal peptide" evidence="6">
    <location>
        <begin position="1"/>
        <end position="24"/>
    </location>
</feature>
<evidence type="ECO:0000256" key="6">
    <source>
        <dbReference type="SAM" id="SignalP"/>
    </source>
</evidence>
<dbReference type="InterPro" id="IPR033985">
    <property type="entry name" value="SusD-like_N"/>
</dbReference>
<evidence type="ECO:0000313" key="10">
    <source>
        <dbReference type="Proteomes" id="UP000070531"/>
    </source>
</evidence>
<keyword evidence="4" id="KW-0472">Membrane</keyword>